<feature type="compositionally biased region" description="Basic and acidic residues" evidence="1">
    <location>
        <begin position="147"/>
        <end position="156"/>
    </location>
</feature>
<organism evidence="2 3">
    <name type="scientific">Escallonia herrerae</name>
    <dbReference type="NCBI Taxonomy" id="1293975"/>
    <lineage>
        <taxon>Eukaryota</taxon>
        <taxon>Viridiplantae</taxon>
        <taxon>Streptophyta</taxon>
        <taxon>Embryophyta</taxon>
        <taxon>Tracheophyta</taxon>
        <taxon>Spermatophyta</taxon>
        <taxon>Magnoliopsida</taxon>
        <taxon>eudicotyledons</taxon>
        <taxon>Gunneridae</taxon>
        <taxon>Pentapetalae</taxon>
        <taxon>asterids</taxon>
        <taxon>campanulids</taxon>
        <taxon>Escalloniales</taxon>
        <taxon>Escalloniaceae</taxon>
        <taxon>Escallonia</taxon>
    </lineage>
</organism>
<protein>
    <submittedName>
        <fullName evidence="2">Uncharacterized protein</fullName>
    </submittedName>
</protein>
<dbReference type="GO" id="GO:0005905">
    <property type="term" value="C:clathrin-coated pit"/>
    <property type="evidence" value="ECO:0007669"/>
    <property type="project" value="TreeGrafter"/>
</dbReference>
<evidence type="ECO:0000313" key="2">
    <source>
        <dbReference type="EMBL" id="KAK2999679.1"/>
    </source>
</evidence>
<evidence type="ECO:0000256" key="1">
    <source>
        <dbReference type="SAM" id="MobiDB-lite"/>
    </source>
</evidence>
<dbReference type="Proteomes" id="UP001188597">
    <property type="component" value="Unassembled WGS sequence"/>
</dbReference>
<dbReference type="GO" id="GO:0032050">
    <property type="term" value="F:clathrin heavy chain binding"/>
    <property type="evidence" value="ECO:0007669"/>
    <property type="project" value="TreeGrafter"/>
</dbReference>
<evidence type="ECO:0000313" key="3">
    <source>
        <dbReference type="Proteomes" id="UP001188597"/>
    </source>
</evidence>
<dbReference type="GO" id="GO:0030136">
    <property type="term" value="C:clathrin-coated vesicle"/>
    <property type="evidence" value="ECO:0007669"/>
    <property type="project" value="TreeGrafter"/>
</dbReference>
<gene>
    <name evidence="2" type="ORF">RJ639_023656</name>
</gene>
<dbReference type="GO" id="GO:0048268">
    <property type="term" value="P:clathrin coat assembly"/>
    <property type="evidence" value="ECO:0007669"/>
    <property type="project" value="InterPro"/>
</dbReference>
<dbReference type="AlphaFoldDB" id="A0AA88V276"/>
<accession>A0AA88V276</accession>
<dbReference type="GO" id="GO:0072583">
    <property type="term" value="P:clathrin-dependent endocytosis"/>
    <property type="evidence" value="ECO:0007669"/>
    <property type="project" value="InterPro"/>
</dbReference>
<feature type="compositionally biased region" description="Acidic residues" evidence="1">
    <location>
        <begin position="127"/>
        <end position="146"/>
    </location>
</feature>
<dbReference type="InterPro" id="IPR045192">
    <property type="entry name" value="AP180-like"/>
</dbReference>
<sequence length="185" mass="21387">MGAGESMEEKTSMGMMRFSLFVNMQRRFWQVFTSLREQTCVSYAKIATIGGFCDLDLLVVKATSPDDLPLPERYVHDFLKIFSISPSSYRAFALSFTRRFGKTVLESRTKLLDEALDCLTLGSKQYEEEEEVEEHEEDEEQEEEPESFPHKMKELGEMLEVMPQVQSLMDRVMDCRPTEQLPEAS</sequence>
<feature type="region of interest" description="Disordered" evidence="1">
    <location>
        <begin position="126"/>
        <end position="156"/>
    </location>
</feature>
<reference evidence="2" key="1">
    <citation type="submission" date="2022-12" db="EMBL/GenBank/DDBJ databases">
        <title>Draft genome assemblies for two species of Escallonia (Escalloniales).</title>
        <authorList>
            <person name="Chanderbali A."/>
            <person name="Dervinis C."/>
            <person name="Anghel I."/>
            <person name="Soltis D."/>
            <person name="Soltis P."/>
            <person name="Zapata F."/>
        </authorList>
    </citation>
    <scope>NUCLEOTIDE SEQUENCE</scope>
    <source>
        <strain evidence="2">UCBG64.0493</strain>
        <tissue evidence="2">Leaf</tissue>
    </source>
</reference>
<comment type="caution">
    <text evidence="2">The sequence shown here is derived from an EMBL/GenBank/DDBJ whole genome shotgun (WGS) entry which is preliminary data.</text>
</comment>
<keyword evidence="3" id="KW-1185">Reference proteome</keyword>
<dbReference type="PANTHER" id="PTHR22951">
    <property type="entry name" value="CLATHRIN ASSEMBLY PROTEIN"/>
    <property type="match status" value="1"/>
</dbReference>
<name>A0AA88V276_9ASTE</name>
<proteinExistence type="predicted"/>
<dbReference type="GO" id="GO:0005545">
    <property type="term" value="F:1-phosphatidylinositol binding"/>
    <property type="evidence" value="ECO:0007669"/>
    <property type="project" value="TreeGrafter"/>
</dbReference>
<dbReference type="PANTHER" id="PTHR22951:SF22">
    <property type="entry name" value="ENTH DOMAIN-CONTAINING PROTEIN"/>
    <property type="match status" value="1"/>
</dbReference>
<dbReference type="GO" id="GO:0005546">
    <property type="term" value="F:phosphatidylinositol-4,5-bisphosphate binding"/>
    <property type="evidence" value="ECO:0007669"/>
    <property type="project" value="TreeGrafter"/>
</dbReference>
<dbReference type="GO" id="GO:0000149">
    <property type="term" value="F:SNARE binding"/>
    <property type="evidence" value="ECO:0007669"/>
    <property type="project" value="TreeGrafter"/>
</dbReference>
<dbReference type="EMBL" id="JAVXUP010003202">
    <property type="protein sequence ID" value="KAK2999679.1"/>
    <property type="molecule type" value="Genomic_DNA"/>
</dbReference>
<dbReference type="GO" id="GO:0006900">
    <property type="term" value="P:vesicle budding from membrane"/>
    <property type="evidence" value="ECO:0007669"/>
    <property type="project" value="TreeGrafter"/>
</dbReference>